<proteinExistence type="predicted"/>
<protein>
    <submittedName>
        <fullName evidence="1">Uncharacterized protein</fullName>
    </submittedName>
</protein>
<name>A0A080LZM5_9PROT</name>
<dbReference type="AlphaFoldDB" id="A0A080LZM5"/>
<dbReference type="EMBL" id="JDVG02000050">
    <property type="protein sequence ID" value="KFB74373.1"/>
    <property type="molecule type" value="Genomic_DNA"/>
</dbReference>
<dbReference type="Proteomes" id="UP000020077">
    <property type="component" value="Unassembled WGS sequence"/>
</dbReference>
<gene>
    <name evidence="1" type="ORF">AW09_000336</name>
</gene>
<organism evidence="1 2">
    <name type="scientific">Candidatus Accumulibacter phosphatis</name>
    <dbReference type="NCBI Taxonomy" id="327160"/>
    <lineage>
        <taxon>Bacteria</taxon>
        <taxon>Pseudomonadati</taxon>
        <taxon>Pseudomonadota</taxon>
        <taxon>Betaproteobacteria</taxon>
        <taxon>Candidatus Accumulibacter</taxon>
    </lineage>
</organism>
<reference evidence="1 2" key="1">
    <citation type="submission" date="2014-02" db="EMBL/GenBank/DDBJ databases">
        <title>Expanding our view of genomic diversity in Candidatus Accumulibacter clades.</title>
        <authorList>
            <person name="Skennerton C.T."/>
            <person name="Barr J.J."/>
            <person name="Slater F.R."/>
            <person name="Bond P.L."/>
            <person name="Tyson G.W."/>
        </authorList>
    </citation>
    <scope>NUCLEOTIDE SEQUENCE [LARGE SCALE GENOMIC DNA]</scope>
    <source>
        <strain evidence="2">BA-91</strain>
    </source>
</reference>
<accession>A0A080LZM5</accession>
<sequence>MVTADYHSHPYVRQLNDWHLELAMLRDLIDHILREVDDDCPDWVGSASHIALERFSHLVETCPFPQENQVI</sequence>
<evidence type="ECO:0000313" key="2">
    <source>
        <dbReference type="Proteomes" id="UP000020077"/>
    </source>
</evidence>
<evidence type="ECO:0000313" key="1">
    <source>
        <dbReference type="EMBL" id="KFB74373.1"/>
    </source>
</evidence>
<comment type="caution">
    <text evidence="1">The sequence shown here is derived from an EMBL/GenBank/DDBJ whole genome shotgun (WGS) entry which is preliminary data.</text>
</comment>